<proteinExistence type="predicted"/>
<evidence type="ECO:0000313" key="3">
    <source>
        <dbReference type="Proteomes" id="UP000292302"/>
    </source>
</evidence>
<accession>A0A4Q9QEZ7</accession>
<name>A0A4Q9QEZ7_9GAMM</name>
<comment type="caution">
    <text evidence="2">The sequence shown here is derived from an EMBL/GenBank/DDBJ whole genome shotgun (WGS) entry which is preliminary data.</text>
</comment>
<reference evidence="2 3" key="1">
    <citation type="submission" date="2018-06" db="EMBL/GenBank/DDBJ databases">
        <title>Three novel Pseudomonas species isolated from symptomatic oak.</title>
        <authorList>
            <person name="Bueno-Gonzalez V."/>
            <person name="Brady C."/>
        </authorList>
    </citation>
    <scope>NUCLEOTIDE SEQUENCE [LARGE SCALE GENOMIC DNA]</scope>
    <source>
        <strain evidence="2 3">P9A</strain>
    </source>
</reference>
<organism evidence="2 3">
    <name type="scientific">Phytopseudomonas daroniae</name>
    <dbReference type="NCBI Taxonomy" id="2487519"/>
    <lineage>
        <taxon>Bacteria</taxon>
        <taxon>Pseudomonadati</taxon>
        <taxon>Pseudomonadota</taxon>
        <taxon>Gammaproteobacteria</taxon>
        <taxon>Pseudomonadales</taxon>
        <taxon>Pseudomonadaceae</taxon>
        <taxon>Phytopseudomonas</taxon>
    </lineage>
</organism>
<keyword evidence="3" id="KW-1185">Reference proteome</keyword>
<evidence type="ECO:0008006" key="4">
    <source>
        <dbReference type="Google" id="ProtNLM"/>
    </source>
</evidence>
<protein>
    <recommendedName>
        <fullName evidence="4">TrfA protein</fullName>
    </recommendedName>
</protein>
<dbReference type="OrthoDB" id="8481003at2"/>
<feature type="region of interest" description="Disordered" evidence="1">
    <location>
        <begin position="13"/>
        <end position="35"/>
    </location>
</feature>
<gene>
    <name evidence="2" type="ORF">DNK06_24030</name>
</gene>
<dbReference type="EMBL" id="QJUI01000036">
    <property type="protein sequence ID" value="TBU71436.1"/>
    <property type="molecule type" value="Genomic_DNA"/>
</dbReference>
<sequence length="293" mass="32769">MGRGAPAIAAKLEAKAASKKQGQPQNTSATKARQIKPWPEKVRGVPNAALRSALFGAIKKGSRNYLEREHVTSLDRLEIYYTGFRLDQGDLTVWESVLHLARLQQLAQCRFTAYAMLKFMGKTDTGKNRILLHRRLLRLKASAVEITQNNFTYMGSLIKEAYKDEATAEYVVILDTKLTVLFPSNGFTYVDWDIRSALEGQPLAQWLHGFYSSHAQPFPIKVATLHQLCGSEANETWKFAQTLRRALDALSSACKAHGESFSYGIHGGLVAVAKQPSKSQQRHLLKSPQKPRK</sequence>
<feature type="compositionally biased region" description="Polar residues" evidence="1">
    <location>
        <begin position="21"/>
        <end position="31"/>
    </location>
</feature>
<dbReference type="Proteomes" id="UP000292302">
    <property type="component" value="Unassembled WGS sequence"/>
</dbReference>
<dbReference type="Pfam" id="PF07042">
    <property type="entry name" value="TrfA"/>
    <property type="match status" value="1"/>
</dbReference>
<dbReference type="AlphaFoldDB" id="A0A4Q9QEZ7"/>
<evidence type="ECO:0000256" key="1">
    <source>
        <dbReference type="SAM" id="MobiDB-lite"/>
    </source>
</evidence>
<dbReference type="InterPro" id="IPR010751">
    <property type="entry name" value="TrfA"/>
</dbReference>
<evidence type="ECO:0000313" key="2">
    <source>
        <dbReference type="EMBL" id="TBU71436.1"/>
    </source>
</evidence>